<feature type="compositionally biased region" description="Low complexity" evidence="4">
    <location>
        <begin position="82"/>
        <end position="98"/>
    </location>
</feature>
<dbReference type="PROSITE" id="PS50088">
    <property type="entry name" value="ANK_REPEAT"/>
    <property type="match status" value="3"/>
</dbReference>
<evidence type="ECO:0000313" key="5">
    <source>
        <dbReference type="EMBL" id="KAK7724447.1"/>
    </source>
</evidence>
<gene>
    <name evidence="5" type="ORF">SLS63_008704</name>
</gene>
<dbReference type="PROSITE" id="PS50297">
    <property type="entry name" value="ANK_REP_REGION"/>
    <property type="match status" value="3"/>
</dbReference>
<reference evidence="5 6" key="1">
    <citation type="submission" date="2024-02" db="EMBL/GenBank/DDBJ databases">
        <title>De novo assembly and annotation of 12 fungi associated with fruit tree decline syndrome in Ontario, Canada.</title>
        <authorList>
            <person name="Sulman M."/>
            <person name="Ellouze W."/>
            <person name="Ilyukhin E."/>
        </authorList>
    </citation>
    <scope>NUCLEOTIDE SEQUENCE [LARGE SCALE GENOMIC DNA]</scope>
    <source>
        <strain evidence="5 6">M169</strain>
    </source>
</reference>
<accession>A0ABR1P1Z8</accession>
<feature type="compositionally biased region" description="Basic and acidic residues" evidence="4">
    <location>
        <begin position="116"/>
        <end position="127"/>
    </location>
</feature>
<dbReference type="SUPFAM" id="SSF48403">
    <property type="entry name" value="Ankyrin repeat"/>
    <property type="match status" value="1"/>
</dbReference>
<dbReference type="InterPro" id="IPR002110">
    <property type="entry name" value="Ankyrin_rpt"/>
</dbReference>
<keyword evidence="1" id="KW-0677">Repeat</keyword>
<name>A0ABR1P1Z8_DIAER</name>
<dbReference type="Pfam" id="PF12796">
    <property type="entry name" value="Ank_2"/>
    <property type="match status" value="2"/>
</dbReference>
<feature type="region of interest" description="Disordered" evidence="4">
    <location>
        <begin position="79"/>
        <end position="159"/>
    </location>
</feature>
<evidence type="ECO:0000256" key="1">
    <source>
        <dbReference type="ARBA" id="ARBA00022737"/>
    </source>
</evidence>
<dbReference type="EMBL" id="JAKNSF020000057">
    <property type="protein sequence ID" value="KAK7724447.1"/>
    <property type="molecule type" value="Genomic_DNA"/>
</dbReference>
<dbReference type="InterPro" id="IPR036770">
    <property type="entry name" value="Ankyrin_rpt-contain_sf"/>
</dbReference>
<feature type="compositionally biased region" description="Low complexity" evidence="4">
    <location>
        <begin position="139"/>
        <end position="148"/>
    </location>
</feature>
<evidence type="ECO:0008006" key="7">
    <source>
        <dbReference type="Google" id="ProtNLM"/>
    </source>
</evidence>
<protein>
    <recommendedName>
        <fullName evidence="7">Ankyrin repeat protein</fullName>
    </recommendedName>
</protein>
<dbReference type="PANTHER" id="PTHR24171">
    <property type="entry name" value="ANKYRIN REPEAT DOMAIN-CONTAINING PROTEIN 39-RELATED"/>
    <property type="match status" value="1"/>
</dbReference>
<feature type="region of interest" description="Disordered" evidence="4">
    <location>
        <begin position="1"/>
        <end position="55"/>
    </location>
</feature>
<keyword evidence="6" id="KW-1185">Reference proteome</keyword>
<evidence type="ECO:0000313" key="6">
    <source>
        <dbReference type="Proteomes" id="UP001430848"/>
    </source>
</evidence>
<evidence type="ECO:0000256" key="2">
    <source>
        <dbReference type="ARBA" id="ARBA00023043"/>
    </source>
</evidence>
<feature type="compositionally biased region" description="Low complexity" evidence="4">
    <location>
        <begin position="33"/>
        <end position="49"/>
    </location>
</feature>
<sequence>MNFPREASPPQLSNTAPELTSLFLADDTLGTPTTLSSGQDSSSMSSNTTRHALQHVSQDVSRANFSQGNIVQIITPDWTDLSASSSSPGRSSRSPANSKQAQNSGAPAPTPTHATRTRDPPPRRDNPPIRSNTDDDTGDGAPADATAGEGDEDDKNGNGKWINPLHLAAKRGHNHIVRILLQHPVDCNEADSEGLTPLAHAVAGGYEDVVASLLQHGARLQEAGSDPQRRSALHWAVLHRRDAILRLLLRHCASEREIVNGRDSQGCTPLHTAVEMGFEAGVSALLENGANPSFRVRTGTS</sequence>
<evidence type="ECO:0000256" key="3">
    <source>
        <dbReference type="PROSITE-ProRule" id="PRU00023"/>
    </source>
</evidence>
<dbReference type="SMART" id="SM00248">
    <property type="entry name" value="ANK"/>
    <property type="match status" value="4"/>
</dbReference>
<keyword evidence="2 3" id="KW-0040">ANK repeat</keyword>
<comment type="caution">
    <text evidence="5">The sequence shown here is derived from an EMBL/GenBank/DDBJ whole genome shotgun (WGS) entry which is preliminary data.</text>
</comment>
<dbReference type="Gene3D" id="1.25.40.20">
    <property type="entry name" value="Ankyrin repeat-containing domain"/>
    <property type="match status" value="2"/>
</dbReference>
<organism evidence="5 6">
    <name type="scientific">Diaporthe eres</name>
    <name type="common">Phomopsis oblonga</name>
    <dbReference type="NCBI Taxonomy" id="83184"/>
    <lineage>
        <taxon>Eukaryota</taxon>
        <taxon>Fungi</taxon>
        <taxon>Dikarya</taxon>
        <taxon>Ascomycota</taxon>
        <taxon>Pezizomycotina</taxon>
        <taxon>Sordariomycetes</taxon>
        <taxon>Sordariomycetidae</taxon>
        <taxon>Diaporthales</taxon>
        <taxon>Diaporthaceae</taxon>
        <taxon>Diaporthe</taxon>
        <taxon>Diaporthe eres species complex</taxon>
    </lineage>
</organism>
<feature type="repeat" description="ANK" evidence="3">
    <location>
        <begin position="193"/>
        <end position="225"/>
    </location>
</feature>
<evidence type="ECO:0000256" key="4">
    <source>
        <dbReference type="SAM" id="MobiDB-lite"/>
    </source>
</evidence>
<proteinExistence type="predicted"/>
<feature type="repeat" description="ANK" evidence="3">
    <location>
        <begin position="160"/>
        <end position="192"/>
    </location>
</feature>
<feature type="repeat" description="ANK" evidence="3">
    <location>
        <begin position="265"/>
        <end position="297"/>
    </location>
</feature>
<dbReference type="Proteomes" id="UP001430848">
    <property type="component" value="Unassembled WGS sequence"/>
</dbReference>